<dbReference type="Gene3D" id="3.40.640.10">
    <property type="entry name" value="Type I PLP-dependent aspartate aminotransferase-like (Major domain)"/>
    <property type="match status" value="1"/>
</dbReference>
<dbReference type="Proteomes" id="UP001597267">
    <property type="component" value="Unassembled WGS sequence"/>
</dbReference>
<dbReference type="InterPro" id="IPR015424">
    <property type="entry name" value="PyrdxlP-dep_Trfase"/>
</dbReference>
<keyword evidence="5" id="KW-1185">Reference proteome</keyword>
<dbReference type="InterPro" id="IPR000277">
    <property type="entry name" value="Cys/Met-Metab_PyrdxlP-dep_enz"/>
</dbReference>
<evidence type="ECO:0000313" key="4">
    <source>
        <dbReference type="EMBL" id="MFD1671856.1"/>
    </source>
</evidence>
<sequence length="392" mass="43229">MACSNHKKPSKLQYDSLVVQGVPARENEYGSIMPPIFLSSTYRFEDINTQGPYEYIRTQNPTREKAEKLMATLEGAQHAYGFSSGMAAISAIFETLKPGDHIISSANIYGGTYRYFTDCFAKNQIDYTFCQDLNTLTAADFKPETKAVYLESPANPTLRVVDIAKVAKLAHEHGAIVIVDNTFMTSYLQRPLDLGADIVAYSATKYYGGHADLCAGFVITNDDKLAEQIAFIQNTFGATISPFDSYTLIRGVKTMSLRLDRQLENVKYVIEALQQQPGIQKVFYPGSYSAEEAAIHAKQATGSGAVVSFEVAPTIDLGQFFEHLQMIDLAVSLGGVESLMCQPTTTSHEPYPDAELAKIGVHENMVRFAVGIENHNDIINDLTQALQQAQRN</sequence>
<accession>A0ABW4J8C3</accession>
<protein>
    <submittedName>
        <fullName evidence="4">Trans-sulfuration enzyme family protein</fullName>
    </submittedName>
</protein>
<dbReference type="EMBL" id="JBHTOP010000022">
    <property type="protein sequence ID" value="MFD1671856.1"/>
    <property type="molecule type" value="Genomic_DNA"/>
</dbReference>
<dbReference type="Gene3D" id="3.90.1150.10">
    <property type="entry name" value="Aspartate Aminotransferase, domain 1"/>
    <property type="match status" value="1"/>
</dbReference>
<comment type="similarity">
    <text evidence="3">Belongs to the trans-sulfuration enzymes family.</text>
</comment>
<dbReference type="InterPro" id="IPR015421">
    <property type="entry name" value="PyrdxlP-dep_Trfase_major"/>
</dbReference>
<evidence type="ECO:0000256" key="1">
    <source>
        <dbReference type="ARBA" id="ARBA00001933"/>
    </source>
</evidence>
<dbReference type="InterPro" id="IPR015422">
    <property type="entry name" value="PyrdxlP-dep_Trfase_small"/>
</dbReference>
<dbReference type="SUPFAM" id="SSF53383">
    <property type="entry name" value="PLP-dependent transferases"/>
    <property type="match status" value="1"/>
</dbReference>
<proteinExistence type="inferred from homology"/>
<evidence type="ECO:0000313" key="5">
    <source>
        <dbReference type="Proteomes" id="UP001597267"/>
    </source>
</evidence>
<evidence type="ECO:0000256" key="3">
    <source>
        <dbReference type="RuleBase" id="RU362118"/>
    </source>
</evidence>
<comment type="cofactor">
    <cofactor evidence="1 3">
        <name>pyridoxal 5'-phosphate</name>
        <dbReference type="ChEBI" id="CHEBI:597326"/>
    </cofactor>
</comment>
<dbReference type="PIRSF" id="PIRSF001434">
    <property type="entry name" value="CGS"/>
    <property type="match status" value="1"/>
</dbReference>
<dbReference type="RefSeq" id="WP_125714454.1">
    <property type="nucleotide sequence ID" value="NZ_JBHTOP010000022.1"/>
</dbReference>
<evidence type="ECO:0000256" key="2">
    <source>
        <dbReference type="ARBA" id="ARBA00022898"/>
    </source>
</evidence>
<organism evidence="4 5">
    <name type="scientific">Agrilactobacillus yilanensis</name>
    <dbReference type="NCBI Taxonomy" id="2485997"/>
    <lineage>
        <taxon>Bacteria</taxon>
        <taxon>Bacillati</taxon>
        <taxon>Bacillota</taxon>
        <taxon>Bacilli</taxon>
        <taxon>Lactobacillales</taxon>
        <taxon>Lactobacillaceae</taxon>
        <taxon>Agrilactobacillus</taxon>
    </lineage>
</organism>
<reference evidence="5" key="1">
    <citation type="journal article" date="2019" name="Int. J. Syst. Evol. Microbiol.">
        <title>The Global Catalogue of Microorganisms (GCM) 10K type strain sequencing project: providing services to taxonomists for standard genome sequencing and annotation.</title>
        <authorList>
            <consortium name="The Broad Institute Genomics Platform"/>
            <consortium name="The Broad Institute Genome Sequencing Center for Infectious Disease"/>
            <person name="Wu L."/>
            <person name="Ma J."/>
        </authorList>
    </citation>
    <scope>NUCLEOTIDE SEQUENCE [LARGE SCALE GENOMIC DNA]</scope>
    <source>
        <strain evidence="5">CCM 8896</strain>
    </source>
</reference>
<gene>
    <name evidence="4" type="ORF">ACFQ5M_07110</name>
</gene>
<name>A0ABW4J8C3_9LACO</name>
<dbReference type="PANTHER" id="PTHR11808">
    <property type="entry name" value="TRANS-SULFURATION ENZYME FAMILY MEMBER"/>
    <property type="match status" value="1"/>
</dbReference>
<dbReference type="Pfam" id="PF01053">
    <property type="entry name" value="Cys_Met_Meta_PP"/>
    <property type="match status" value="1"/>
</dbReference>
<keyword evidence="2 3" id="KW-0663">Pyridoxal phosphate</keyword>
<dbReference type="CDD" id="cd00614">
    <property type="entry name" value="CGS_like"/>
    <property type="match status" value="1"/>
</dbReference>
<comment type="caution">
    <text evidence="4">The sequence shown here is derived from an EMBL/GenBank/DDBJ whole genome shotgun (WGS) entry which is preliminary data.</text>
</comment>